<evidence type="ECO:0000313" key="8">
    <source>
        <dbReference type="Proteomes" id="UP001221597"/>
    </source>
</evidence>
<dbReference type="InterPro" id="IPR020449">
    <property type="entry name" value="Tscrpt_reg_AraC-type_HTH"/>
</dbReference>
<keyword evidence="8" id="KW-1185">Reference proteome</keyword>
<reference evidence="7 8" key="1">
    <citation type="submission" date="2023-04" db="EMBL/GenBank/DDBJ databases">
        <title>Genome sequence of Halobacillus naozhouensis KACC 21980.</title>
        <authorList>
            <person name="Kim S."/>
            <person name="Heo J."/>
            <person name="Kwon S.-W."/>
        </authorList>
    </citation>
    <scope>NUCLEOTIDE SEQUENCE [LARGE SCALE GENOMIC DNA]</scope>
    <source>
        <strain evidence="7 8">KCTC 13234</strain>
    </source>
</reference>
<organism evidence="7 8">
    <name type="scientific">Halobacillus naozhouensis</name>
    <dbReference type="NCBI Taxonomy" id="554880"/>
    <lineage>
        <taxon>Bacteria</taxon>
        <taxon>Bacillati</taxon>
        <taxon>Bacillota</taxon>
        <taxon>Bacilli</taxon>
        <taxon>Bacillales</taxon>
        <taxon>Bacillaceae</taxon>
        <taxon>Halobacillus</taxon>
    </lineage>
</organism>
<evidence type="ECO:0000256" key="4">
    <source>
        <dbReference type="PROSITE-ProRule" id="PRU00169"/>
    </source>
</evidence>
<keyword evidence="1" id="KW-0805">Transcription regulation</keyword>
<proteinExistence type="predicted"/>
<evidence type="ECO:0000259" key="5">
    <source>
        <dbReference type="PROSITE" id="PS01124"/>
    </source>
</evidence>
<dbReference type="InterPro" id="IPR018060">
    <property type="entry name" value="HTH_AraC"/>
</dbReference>
<evidence type="ECO:0000259" key="6">
    <source>
        <dbReference type="PROSITE" id="PS50110"/>
    </source>
</evidence>
<dbReference type="InterPro" id="IPR011006">
    <property type="entry name" value="CheY-like_superfamily"/>
</dbReference>
<dbReference type="SMART" id="SM00342">
    <property type="entry name" value="HTH_ARAC"/>
    <property type="match status" value="1"/>
</dbReference>
<evidence type="ECO:0000256" key="1">
    <source>
        <dbReference type="ARBA" id="ARBA00023015"/>
    </source>
</evidence>
<dbReference type="SUPFAM" id="SSF52172">
    <property type="entry name" value="CheY-like"/>
    <property type="match status" value="1"/>
</dbReference>
<sequence>MYKLLIADRDRQELAGLEWLITKYSFPITDTILADQLVNIFNILENQQPDIFCIELDMIPEDKWEMVQTFIERYAGQVIAVTAEPTFERAMQAMDMEAVDLWVKPLSPSRVKHSLQQTFRNLSKQTTRNPANELKQAIRYESLFIDDGLPFQHPVYLIKTEHVADLNDLRSFIEQFDFYYTPLVFSTSDRLALVFQESFPEPVKQAQRFLQEWERFAGKPLAIVVHAEQGSDSLHQIYMKLRKIMETTFFTGYQQVLSSFHHHEWEDMDPFLTMNEQRNWVYMLDEGQGDEIKKWMYEQFFSMEPPFPDPGLLRTRLTSILAQVRRFMIRKGITDPASEEKYKAVFDTILYSPVLYRIVQDMILYMNGLLQSIAEKPATTKIDVIEEAIAYMEDHFEDSSLSLKEVAEHVKRSPSYFSHILSHKYRRSFREMLSYIRVQKAKEMLASSDETIYHIAHSVGFRNPNYFSRVFKATTGQTPREYRMYH</sequence>
<feature type="domain" description="Response regulatory" evidence="6">
    <location>
        <begin position="3"/>
        <end position="119"/>
    </location>
</feature>
<dbReference type="SUPFAM" id="SSF46689">
    <property type="entry name" value="Homeodomain-like"/>
    <property type="match status" value="1"/>
</dbReference>
<dbReference type="PROSITE" id="PS50110">
    <property type="entry name" value="RESPONSE_REGULATORY"/>
    <property type="match status" value="1"/>
</dbReference>
<dbReference type="RefSeq" id="WP_283076788.1">
    <property type="nucleotide sequence ID" value="NZ_CP121671.1"/>
</dbReference>
<keyword evidence="3" id="KW-0804">Transcription</keyword>
<dbReference type="Gene3D" id="3.40.50.2300">
    <property type="match status" value="1"/>
</dbReference>
<dbReference type="PROSITE" id="PS01124">
    <property type="entry name" value="HTH_ARAC_FAMILY_2"/>
    <property type="match status" value="1"/>
</dbReference>
<keyword evidence="2" id="KW-0238">DNA-binding</keyword>
<gene>
    <name evidence="7" type="ORF">P9989_21055</name>
</gene>
<dbReference type="PANTHER" id="PTHR43280:SF2">
    <property type="entry name" value="HTH-TYPE TRANSCRIPTIONAL REGULATOR EXSA"/>
    <property type="match status" value="1"/>
</dbReference>
<dbReference type="PANTHER" id="PTHR43280">
    <property type="entry name" value="ARAC-FAMILY TRANSCRIPTIONAL REGULATOR"/>
    <property type="match status" value="1"/>
</dbReference>
<dbReference type="EMBL" id="CP121671">
    <property type="protein sequence ID" value="WFT74793.1"/>
    <property type="molecule type" value="Genomic_DNA"/>
</dbReference>
<dbReference type="InterPro" id="IPR009057">
    <property type="entry name" value="Homeodomain-like_sf"/>
</dbReference>
<accession>A0ABY8IX35</accession>
<dbReference type="Pfam" id="PF12833">
    <property type="entry name" value="HTH_18"/>
    <property type="match status" value="1"/>
</dbReference>
<dbReference type="InterPro" id="IPR001789">
    <property type="entry name" value="Sig_transdc_resp-reg_receiver"/>
</dbReference>
<dbReference type="PRINTS" id="PR00032">
    <property type="entry name" value="HTHARAC"/>
</dbReference>
<evidence type="ECO:0000256" key="3">
    <source>
        <dbReference type="ARBA" id="ARBA00023163"/>
    </source>
</evidence>
<dbReference type="Proteomes" id="UP001221597">
    <property type="component" value="Chromosome"/>
</dbReference>
<protein>
    <submittedName>
        <fullName evidence="7">Helix-turn-helix domain-containing protein</fullName>
    </submittedName>
</protein>
<dbReference type="Gene3D" id="1.10.10.60">
    <property type="entry name" value="Homeodomain-like"/>
    <property type="match status" value="2"/>
</dbReference>
<evidence type="ECO:0000313" key="7">
    <source>
        <dbReference type="EMBL" id="WFT74793.1"/>
    </source>
</evidence>
<evidence type="ECO:0000256" key="2">
    <source>
        <dbReference type="ARBA" id="ARBA00023125"/>
    </source>
</evidence>
<feature type="domain" description="HTH araC/xylS-type" evidence="5">
    <location>
        <begin position="386"/>
        <end position="485"/>
    </location>
</feature>
<name>A0ABY8IX35_9BACI</name>
<comment type="caution">
    <text evidence="4">Lacks conserved residue(s) required for the propagation of feature annotation.</text>
</comment>